<sequence>MSKSKLLFDLIMYVNSRRSFTAQEVADEFGVSVRTAHRYLMEISEMGVPIYTEQGRNGGYRTLKNRVLPPVLFDENEVLSIFFAFRSLAFYESLPFDADIESASRKLLAALPEDTRRKISQLETVLSFWSPKRGLLAPYLKELIEAAAENRIITMGYQSKNSDKERSVAPIGIYTNDGLWYMPAYDMDAGRIQLFRVDRILSLTVSEDTYTVGTELREWLQSYTISSPVRLVVELTREGIRKSRSKPWYQPILLEKEREGGIVGLIDMVIDRNEIPFTAEFFAQLGKEARVIEPQEIIDHIRCHAKDLLRHYQ</sequence>
<dbReference type="InterPro" id="IPR028349">
    <property type="entry name" value="PafC-like"/>
</dbReference>
<dbReference type="InterPro" id="IPR036388">
    <property type="entry name" value="WH-like_DNA-bd_sf"/>
</dbReference>
<dbReference type="InterPro" id="IPR026881">
    <property type="entry name" value="WYL_dom"/>
</dbReference>
<dbReference type="InterPro" id="IPR013196">
    <property type="entry name" value="HTH_11"/>
</dbReference>
<reference evidence="4" key="1">
    <citation type="submission" date="2018-12" db="EMBL/GenBank/DDBJ databases">
        <title>Complete genome sequence of Paenibacillus sp. MBLB1234.</title>
        <authorList>
            <person name="Nam Y.-D."/>
            <person name="Kang J."/>
            <person name="Chung W.-H."/>
            <person name="Park Y.S."/>
        </authorList>
    </citation>
    <scope>NUCLEOTIDE SEQUENCE [LARGE SCALE GENOMIC DNA]</scope>
    <source>
        <strain evidence="4">MBLB1234</strain>
    </source>
</reference>
<dbReference type="Pfam" id="PF08279">
    <property type="entry name" value="HTH_11"/>
    <property type="match status" value="1"/>
</dbReference>
<evidence type="ECO:0000313" key="3">
    <source>
        <dbReference type="EMBL" id="AZS13898.1"/>
    </source>
</evidence>
<dbReference type="Pfam" id="PF13280">
    <property type="entry name" value="WYL"/>
    <property type="match status" value="1"/>
</dbReference>
<dbReference type="Gene3D" id="1.10.10.10">
    <property type="entry name" value="Winged helix-like DNA-binding domain superfamily/Winged helix DNA-binding domain"/>
    <property type="match status" value="1"/>
</dbReference>
<dbReference type="PANTHER" id="PTHR34580">
    <property type="match status" value="1"/>
</dbReference>
<evidence type="ECO:0000313" key="4">
    <source>
        <dbReference type="Proteomes" id="UP000270678"/>
    </source>
</evidence>
<feature type="domain" description="WYL" evidence="2">
    <location>
        <begin position="139"/>
        <end position="205"/>
    </location>
</feature>
<evidence type="ECO:0000259" key="2">
    <source>
        <dbReference type="Pfam" id="PF13280"/>
    </source>
</evidence>
<dbReference type="PROSITE" id="PS52050">
    <property type="entry name" value="WYL"/>
    <property type="match status" value="1"/>
</dbReference>
<dbReference type="InterPro" id="IPR036390">
    <property type="entry name" value="WH_DNA-bd_sf"/>
</dbReference>
<dbReference type="Proteomes" id="UP000270678">
    <property type="component" value="Chromosome"/>
</dbReference>
<feature type="domain" description="Helix-turn-helix type 11" evidence="1">
    <location>
        <begin position="9"/>
        <end position="61"/>
    </location>
</feature>
<proteinExistence type="predicted"/>
<dbReference type="RefSeq" id="WP_126996024.1">
    <property type="nucleotide sequence ID" value="NZ_CP034346.1"/>
</dbReference>
<dbReference type="SUPFAM" id="SSF46785">
    <property type="entry name" value="Winged helix' DNA-binding domain"/>
    <property type="match status" value="1"/>
</dbReference>
<dbReference type="KEGG" id="plut:EI981_05150"/>
<dbReference type="PANTHER" id="PTHR34580:SF9">
    <property type="entry name" value="SLL5097 PROTEIN"/>
    <property type="match status" value="1"/>
</dbReference>
<dbReference type="AlphaFoldDB" id="A0A3Q9I6N7"/>
<keyword evidence="4" id="KW-1185">Reference proteome</keyword>
<dbReference type="InterPro" id="IPR051534">
    <property type="entry name" value="CBASS_pafABC_assoc_protein"/>
</dbReference>
<organism evidence="3 4">
    <name type="scientific">Paenibacillus lutimineralis</name>
    <dbReference type="NCBI Taxonomy" id="2707005"/>
    <lineage>
        <taxon>Bacteria</taxon>
        <taxon>Bacillati</taxon>
        <taxon>Bacillota</taxon>
        <taxon>Bacilli</taxon>
        <taxon>Bacillales</taxon>
        <taxon>Paenibacillaceae</taxon>
        <taxon>Paenibacillus</taxon>
    </lineage>
</organism>
<gene>
    <name evidence="3" type="ORF">EI981_05150</name>
</gene>
<protein>
    <submittedName>
        <fullName evidence="3">YafY family transcriptional regulator</fullName>
    </submittedName>
</protein>
<dbReference type="OrthoDB" id="9815009at2"/>
<evidence type="ECO:0000259" key="1">
    <source>
        <dbReference type="Pfam" id="PF08279"/>
    </source>
</evidence>
<dbReference type="EMBL" id="CP034346">
    <property type="protein sequence ID" value="AZS13898.1"/>
    <property type="molecule type" value="Genomic_DNA"/>
</dbReference>
<accession>A0A3Q9I6N7</accession>
<dbReference type="PIRSF" id="PIRSF016838">
    <property type="entry name" value="PafC"/>
    <property type="match status" value="1"/>
</dbReference>
<name>A0A3Q9I6N7_9BACL</name>